<proteinExistence type="predicted"/>
<gene>
    <name evidence="1" type="ORF">ACFSDA_16630</name>
</gene>
<evidence type="ECO:0008006" key="3">
    <source>
        <dbReference type="Google" id="ProtNLM"/>
    </source>
</evidence>
<dbReference type="Proteomes" id="UP001597280">
    <property type="component" value="Unassembled WGS sequence"/>
</dbReference>
<comment type="caution">
    <text evidence="1">The sequence shown here is derived from an EMBL/GenBank/DDBJ whole genome shotgun (WGS) entry which is preliminary data.</text>
</comment>
<dbReference type="RefSeq" id="WP_137771498.1">
    <property type="nucleotide sequence ID" value="NZ_BAAAIS010000006.1"/>
</dbReference>
<keyword evidence="2" id="KW-1185">Reference proteome</keyword>
<protein>
    <recommendedName>
        <fullName evidence="3">Polymerase nucleotidyl transferase domain-containing protein</fullName>
    </recommendedName>
</protein>
<dbReference type="EMBL" id="JBHUFL010000011">
    <property type="protein sequence ID" value="MFD1836686.1"/>
    <property type="molecule type" value="Genomic_DNA"/>
</dbReference>
<accession>A0ABW4Q4H4</accession>
<organism evidence="1 2">
    <name type="scientific">Brachybacterium rhamnosum</name>
    <dbReference type="NCBI Taxonomy" id="173361"/>
    <lineage>
        <taxon>Bacteria</taxon>
        <taxon>Bacillati</taxon>
        <taxon>Actinomycetota</taxon>
        <taxon>Actinomycetes</taxon>
        <taxon>Micrococcales</taxon>
        <taxon>Dermabacteraceae</taxon>
        <taxon>Brachybacterium</taxon>
    </lineage>
</organism>
<evidence type="ECO:0000313" key="2">
    <source>
        <dbReference type="Proteomes" id="UP001597280"/>
    </source>
</evidence>
<name>A0ABW4Q4H4_9MICO</name>
<sequence length="117" mass="12473">MTSWQPDLLARLAERVPGDVVPYGSVTAPELLDGWSDLDVAVTAREPFAAHHRTATEHDSRAAEAQAVLAGPLGARTALDAYTLYGRPRAEIEPVYAADPAPLEAVLRRGAASGSRR</sequence>
<reference evidence="2" key="1">
    <citation type="journal article" date="2019" name="Int. J. Syst. Evol. Microbiol.">
        <title>The Global Catalogue of Microorganisms (GCM) 10K type strain sequencing project: providing services to taxonomists for standard genome sequencing and annotation.</title>
        <authorList>
            <consortium name="The Broad Institute Genomics Platform"/>
            <consortium name="The Broad Institute Genome Sequencing Center for Infectious Disease"/>
            <person name="Wu L."/>
            <person name="Ma J."/>
        </authorList>
    </citation>
    <scope>NUCLEOTIDE SEQUENCE [LARGE SCALE GENOMIC DNA]</scope>
    <source>
        <strain evidence="2">JCM 11650</strain>
    </source>
</reference>
<evidence type="ECO:0000313" key="1">
    <source>
        <dbReference type="EMBL" id="MFD1836686.1"/>
    </source>
</evidence>